<proteinExistence type="predicted"/>
<dbReference type="STRING" id="489703.SAMN04488038_105193"/>
<accession>A0A1H9EXE0</accession>
<dbReference type="PANTHER" id="PTHR35369">
    <property type="entry name" value="BLR3025 PROTEIN-RELATED"/>
    <property type="match status" value="1"/>
</dbReference>
<keyword evidence="1" id="KW-0227">DNA damage</keyword>
<dbReference type="CDD" id="cd03468">
    <property type="entry name" value="PolY_like"/>
    <property type="match status" value="1"/>
</dbReference>
<dbReference type="PANTHER" id="PTHR35369:SF2">
    <property type="entry name" value="BLR3025 PROTEIN"/>
    <property type="match status" value="1"/>
</dbReference>
<organism evidence="2 3">
    <name type="scientific">Solimonas aquatica</name>
    <dbReference type="NCBI Taxonomy" id="489703"/>
    <lineage>
        <taxon>Bacteria</taxon>
        <taxon>Pseudomonadati</taxon>
        <taxon>Pseudomonadota</taxon>
        <taxon>Gammaproteobacteria</taxon>
        <taxon>Nevskiales</taxon>
        <taxon>Nevskiaceae</taxon>
        <taxon>Solimonas</taxon>
    </lineage>
</organism>
<sequence length="470" mass="52620">MLWLCLYLPRLPAEALGLRDAREVVVAQRGASRWLSCDSGRLAAGTPLATALSLNAELRALPRRPKAEQAMLLALAHGLYRYGSPVHAELRELDEVGALPQALIWLEIGASLRLFGGWPTLRAQVQALLAEQQHEAQLAVAPTRAAAALLASRGEPAYLPTQEALLAALASLPVSSLYWPHSEIEVLHSLGLRRLAQLFALPRAAFARRFGPERLRQLDQLRGLAAEPAQALLPPTQFRRRFELLGETAQVEGLLFALRRLCLELQAWLRARDTGLLALRLSCEHAQRRRSLQLLRLASAHRDGERLFTLLRERLMREPLPAPVRALELRSLELAEPVAIAHDLFDTQAQAQQNFQATLERVAARLGESAVWQPALQADHRPDRACQGERAGAVNAGDLPPRPLWLLARPLPLPGTPQLEPDFERIESGWWDGADQRRDYHSAEWQNARVWVYRPRDGEDARWYLQGLWG</sequence>
<dbReference type="OrthoDB" id="5298951at2"/>
<dbReference type="EMBL" id="FOFS01000005">
    <property type="protein sequence ID" value="SEQ30436.1"/>
    <property type="molecule type" value="Genomic_DNA"/>
</dbReference>
<dbReference type="InterPro" id="IPR043502">
    <property type="entry name" value="DNA/RNA_pol_sf"/>
</dbReference>
<keyword evidence="3" id="KW-1185">Reference proteome</keyword>
<dbReference type="InterPro" id="IPR050356">
    <property type="entry name" value="SulA_CellDiv_inhibitor"/>
</dbReference>
<dbReference type="AlphaFoldDB" id="A0A1H9EXE0"/>
<name>A0A1H9EXE0_9GAMM</name>
<evidence type="ECO:0000313" key="2">
    <source>
        <dbReference type="EMBL" id="SEQ30436.1"/>
    </source>
</evidence>
<reference evidence="2 3" key="1">
    <citation type="submission" date="2016-10" db="EMBL/GenBank/DDBJ databases">
        <authorList>
            <person name="de Groot N.N."/>
        </authorList>
    </citation>
    <scope>NUCLEOTIDE SEQUENCE [LARGE SCALE GENOMIC DNA]</scope>
    <source>
        <strain evidence="2 3">DSM 25927</strain>
    </source>
</reference>
<dbReference type="Proteomes" id="UP000199233">
    <property type="component" value="Unassembled WGS sequence"/>
</dbReference>
<dbReference type="GO" id="GO:0006281">
    <property type="term" value="P:DNA repair"/>
    <property type="evidence" value="ECO:0007669"/>
    <property type="project" value="TreeGrafter"/>
</dbReference>
<evidence type="ECO:0000256" key="1">
    <source>
        <dbReference type="ARBA" id="ARBA00022763"/>
    </source>
</evidence>
<protein>
    <submittedName>
        <fullName evidence="2">Protein ImuB</fullName>
    </submittedName>
</protein>
<gene>
    <name evidence="2" type="ORF">SAMN04488038_105193</name>
</gene>
<dbReference type="RefSeq" id="WP_093284291.1">
    <property type="nucleotide sequence ID" value="NZ_FOFS01000005.1"/>
</dbReference>
<dbReference type="SUPFAM" id="SSF56672">
    <property type="entry name" value="DNA/RNA polymerases"/>
    <property type="match status" value="1"/>
</dbReference>
<evidence type="ECO:0000313" key="3">
    <source>
        <dbReference type="Proteomes" id="UP000199233"/>
    </source>
</evidence>